<dbReference type="Proteomes" id="UP000245489">
    <property type="component" value="Unassembled WGS sequence"/>
</dbReference>
<dbReference type="SUPFAM" id="SSF51445">
    <property type="entry name" value="(Trans)glycosidases"/>
    <property type="match status" value="1"/>
</dbReference>
<accession>A0A316EBG3</accession>
<dbReference type="Pfam" id="PF00754">
    <property type="entry name" value="F5_F8_type_C"/>
    <property type="match status" value="1"/>
</dbReference>
<reference evidence="8 9" key="1">
    <citation type="submission" date="2018-05" db="EMBL/GenBank/DDBJ databases">
        <title>Genomic Encyclopedia of Archaeal and Bacterial Type Strains, Phase II (KMG-II): from individual species to whole genera.</title>
        <authorList>
            <person name="Goeker M."/>
        </authorList>
    </citation>
    <scope>NUCLEOTIDE SEQUENCE [LARGE SCALE GENOMIC DNA]</scope>
    <source>
        <strain evidence="8 9">DSM 22214</strain>
    </source>
</reference>
<dbReference type="InterPro" id="IPR017853">
    <property type="entry name" value="GH"/>
</dbReference>
<keyword evidence="3 6" id="KW-0732">Signal</keyword>
<evidence type="ECO:0000259" key="7">
    <source>
        <dbReference type="PROSITE" id="PS50022"/>
    </source>
</evidence>
<evidence type="ECO:0000313" key="9">
    <source>
        <dbReference type="Proteomes" id="UP000245489"/>
    </source>
</evidence>
<dbReference type="InterPro" id="IPR000421">
    <property type="entry name" value="FA58C"/>
</dbReference>
<dbReference type="InterPro" id="IPR008979">
    <property type="entry name" value="Galactose-bd-like_sf"/>
</dbReference>
<dbReference type="Gene3D" id="3.20.20.80">
    <property type="entry name" value="Glycosidases"/>
    <property type="match status" value="1"/>
</dbReference>
<evidence type="ECO:0000256" key="1">
    <source>
        <dbReference type="ARBA" id="ARBA00007951"/>
    </source>
</evidence>
<name>A0A316EBG3_9BACT</name>
<gene>
    <name evidence="8" type="ORF">LV89_00966</name>
</gene>
<feature type="domain" description="F5/8 type C" evidence="7">
    <location>
        <begin position="344"/>
        <end position="482"/>
    </location>
</feature>
<dbReference type="PANTHER" id="PTHR10030">
    <property type="entry name" value="ALPHA-L-FUCOSIDASE"/>
    <property type="match status" value="1"/>
</dbReference>
<dbReference type="OrthoDB" id="1095333at2"/>
<protein>
    <recommendedName>
        <fullName evidence="2">alpha-L-fucosidase</fullName>
        <ecNumber evidence="2">3.2.1.51</ecNumber>
    </recommendedName>
</protein>
<dbReference type="PANTHER" id="PTHR10030:SF37">
    <property type="entry name" value="ALPHA-L-FUCOSIDASE-RELATED"/>
    <property type="match status" value="1"/>
</dbReference>
<feature type="chain" id="PRO_5016362315" description="alpha-L-fucosidase" evidence="6">
    <location>
        <begin position="23"/>
        <end position="482"/>
    </location>
</feature>
<evidence type="ECO:0000313" key="8">
    <source>
        <dbReference type="EMBL" id="PWK28187.1"/>
    </source>
</evidence>
<dbReference type="AlphaFoldDB" id="A0A316EBG3"/>
<dbReference type="InterPro" id="IPR000933">
    <property type="entry name" value="Glyco_hydro_29"/>
</dbReference>
<evidence type="ECO:0000256" key="3">
    <source>
        <dbReference type="ARBA" id="ARBA00022729"/>
    </source>
</evidence>
<evidence type="ECO:0000256" key="2">
    <source>
        <dbReference type="ARBA" id="ARBA00012662"/>
    </source>
</evidence>
<dbReference type="EMBL" id="QGGO01000004">
    <property type="protein sequence ID" value="PWK28187.1"/>
    <property type="molecule type" value="Genomic_DNA"/>
</dbReference>
<comment type="caution">
    <text evidence="8">The sequence shown here is derived from an EMBL/GenBank/DDBJ whole genome shotgun (WGS) entry which is preliminary data.</text>
</comment>
<evidence type="ECO:0000256" key="5">
    <source>
        <dbReference type="ARBA" id="ARBA00023295"/>
    </source>
</evidence>
<dbReference type="GO" id="GO:0004560">
    <property type="term" value="F:alpha-L-fucosidase activity"/>
    <property type="evidence" value="ECO:0007669"/>
    <property type="project" value="InterPro"/>
</dbReference>
<dbReference type="InterPro" id="IPR057739">
    <property type="entry name" value="Glyco_hydro_29_N"/>
</dbReference>
<dbReference type="Pfam" id="PF01120">
    <property type="entry name" value="Alpha_L_fucos"/>
    <property type="match status" value="1"/>
</dbReference>
<proteinExistence type="inferred from homology"/>
<evidence type="ECO:0000256" key="4">
    <source>
        <dbReference type="ARBA" id="ARBA00022801"/>
    </source>
</evidence>
<keyword evidence="5" id="KW-0326">Glycosidase</keyword>
<dbReference type="RefSeq" id="WP_109741746.1">
    <property type="nucleotide sequence ID" value="NZ_QGGO01000004.1"/>
</dbReference>
<keyword evidence="9" id="KW-1185">Reference proteome</keyword>
<feature type="signal peptide" evidence="6">
    <location>
        <begin position="1"/>
        <end position="22"/>
    </location>
</feature>
<dbReference type="SUPFAM" id="SSF49785">
    <property type="entry name" value="Galactose-binding domain-like"/>
    <property type="match status" value="1"/>
</dbReference>
<dbReference type="PROSITE" id="PS50022">
    <property type="entry name" value="FA58C_3"/>
    <property type="match status" value="1"/>
</dbReference>
<dbReference type="GO" id="GO:0006004">
    <property type="term" value="P:fucose metabolic process"/>
    <property type="evidence" value="ECO:0007669"/>
    <property type="project" value="TreeGrafter"/>
</dbReference>
<sequence>MNNLLKIKLFLFVLSFSVNSIAQVKKNAPSPVYPIPTAKQLAWHEMEMNAFIHFTTNTFTDKEWGYGDESNSVFNPTNVDANQWASNLKNAGFKMMILTTKHHDGFCLWPSKFTEHSIKNSPYKNGKGDIVKETSEAAKKAGLKFGVYLSPWDRNRADYGKPSYVDYYRNQLKELFTQYGKVTEMWFDGANGGDGFYGGANEKRKIDGKTFYQWSETLKLIRSIQPNVVFFSDAGPDIRWVGNEQGKAGRTNWNNITTDTLYAGKGGIEELLNTGSAEGKNWVPAEVDVSIRPGWFYHAKEDSLVKTPEKLFDIYLTSVGRGSNLLLNVPPDRTGQFHANDVKALQGFSALMKKELGKNLAVNASVKADSYRAGFAPSLLTDGKKDTYWATNDDVKTASLEINLGSQKTVKYILLQEYIQLGQRIKAFSVDVWKDGKWQTVANETTIGYKRIVKISPEKTDRIRVNILDSRACPVLSNLEVF</sequence>
<comment type="similarity">
    <text evidence="1">Belongs to the glycosyl hydrolase 29 family.</text>
</comment>
<evidence type="ECO:0000256" key="6">
    <source>
        <dbReference type="SAM" id="SignalP"/>
    </source>
</evidence>
<dbReference type="GO" id="GO:0016139">
    <property type="term" value="P:glycoside catabolic process"/>
    <property type="evidence" value="ECO:0007669"/>
    <property type="project" value="TreeGrafter"/>
</dbReference>
<organism evidence="8 9">
    <name type="scientific">Arcicella aurantiaca</name>
    <dbReference type="NCBI Taxonomy" id="591202"/>
    <lineage>
        <taxon>Bacteria</taxon>
        <taxon>Pseudomonadati</taxon>
        <taxon>Bacteroidota</taxon>
        <taxon>Cytophagia</taxon>
        <taxon>Cytophagales</taxon>
        <taxon>Flectobacillaceae</taxon>
        <taxon>Arcicella</taxon>
    </lineage>
</organism>
<dbReference type="Gene3D" id="2.60.120.260">
    <property type="entry name" value="Galactose-binding domain-like"/>
    <property type="match status" value="1"/>
</dbReference>
<dbReference type="FunFam" id="3.20.20.80:FF:000052">
    <property type="entry name" value="Putative alpha-L-fucosidase 1"/>
    <property type="match status" value="1"/>
</dbReference>
<dbReference type="GO" id="GO:0005764">
    <property type="term" value="C:lysosome"/>
    <property type="evidence" value="ECO:0007669"/>
    <property type="project" value="TreeGrafter"/>
</dbReference>
<keyword evidence="4" id="KW-0378">Hydrolase</keyword>
<dbReference type="SMART" id="SM00812">
    <property type="entry name" value="Alpha_L_fucos"/>
    <property type="match status" value="1"/>
</dbReference>
<dbReference type="EC" id="3.2.1.51" evidence="2"/>